<evidence type="ECO:0000313" key="3">
    <source>
        <dbReference type="EMBL" id="CAH2032318.1"/>
    </source>
</evidence>
<evidence type="ECO:0000256" key="1">
    <source>
        <dbReference type="SAM" id="MobiDB-lite"/>
    </source>
</evidence>
<organism evidence="3 4">
    <name type="scientific">Trichlorobacter ammonificans</name>
    <dbReference type="NCBI Taxonomy" id="2916410"/>
    <lineage>
        <taxon>Bacteria</taxon>
        <taxon>Pseudomonadati</taxon>
        <taxon>Thermodesulfobacteriota</taxon>
        <taxon>Desulfuromonadia</taxon>
        <taxon>Geobacterales</taxon>
        <taxon>Geobacteraceae</taxon>
        <taxon>Trichlorobacter</taxon>
    </lineage>
</organism>
<dbReference type="RefSeq" id="WP_305733078.1">
    <property type="nucleotide sequence ID" value="NZ_OW150024.1"/>
</dbReference>
<feature type="region of interest" description="Disordered" evidence="1">
    <location>
        <begin position="65"/>
        <end position="100"/>
    </location>
</feature>
<evidence type="ECO:0000313" key="4">
    <source>
        <dbReference type="Proteomes" id="UP001295463"/>
    </source>
</evidence>
<accession>A0ABN8HL53</accession>
<feature type="domain" description="Helix-turn-helix" evidence="2">
    <location>
        <begin position="11"/>
        <end position="52"/>
    </location>
</feature>
<dbReference type="EMBL" id="OW150024">
    <property type="protein sequence ID" value="CAH2032318.1"/>
    <property type="molecule type" value="Genomic_DNA"/>
</dbReference>
<reference evidence="3 4" key="1">
    <citation type="submission" date="2022-03" db="EMBL/GenBank/DDBJ databases">
        <authorList>
            <person name="Koch H."/>
        </authorList>
    </citation>
    <scope>NUCLEOTIDE SEQUENCE [LARGE SCALE GENOMIC DNA]</scope>
    <source>
        <strain evidence="3 4">G1</strain>
    </source>
</reference>
<proteinExistence type="predicted"/>
<dbReference type="GO" id="GO:0003677">
    <property type="term" value="F:DNA binding"/>
    <property type="evidence" value="ECO:0007669"/>
    <property type="project" value="UniProtKB-KW"/>
</dbReference>
<gene>
    <name evidence="3" type="ORF">GEAMG1_2482</name>
</gene>
<protein>
    <submittedName>
        <fullName evidence="3">Helix-turn-helix DNA-binding protein</fullName>
    </submittedName>
</protein>
<sequence>MTMTCHSDNDLLTVEEFADKLKVSRTTVFGWLKSGLLHEGTHYFRIGRVLRFVWDTGLLLHQKRKTKAAARNVHPSKPAAKKTNRVPSQPGINLEYGAGG</sequence>
<dbReference type="Proteomes" id="UP001295463">
    <property type="component" value="Chromosome"/>
</dbReference>
<keyword evidence="3" id="KW-0238">DNA-binding</keyword>
<dbReference type="InterPro" id="IPR041657">
    <property type="entry name" value="HTH_17"/>
</dbReference>
<evidence type="ECO:0000259" key="2">
    <source>
        <dbReference type="Pfam" id="PF12728"/>
    </source>
</evidence>
<keyword evidence="4" id="KW-1185">Reference proteome</keyword>
<name>A0ABN8HL53_9BACT</name>
<dbReference type="Pfam" id="PF12728">
    <property type="entry name" value="HTH_17"/>
    <property type="match status" value="1"/>
</dbReference>